<keyword evidence="2" id="KW-1185">Reference proteome</keyword>
<dbReference type="EMBL" id="JAAVLR010000001">
    <property type="protein sequence ID" value="NKC27748.1"/>
    <property type="molecule type" value="Genomic_DNA"/>
</dbReference>
<sequence length="111" mass="12012">MKQTGAPTACHEPHILSETVSHFSDARQRAGHIHNASGICGSNSPPLYTPEKQNFVPCFSVPAFNFLLQMQGITVANELPEQAMGKRRQVIKPAAARAAAGLKSRREAFGQ</sequence>
<proteinExistence type="predicted"/>
<organism evidence="1 2">
    <name type="scientific">Brucella ciceri</name>
    <dbReference type="NCBI Taxonomy" id="391287"/>
    <lineage>
        <taxon>Bacteria</taxon>
        <taxon>Pseudomonadati</taxon>
        <taxon>Pseudomonadota</taxon>
        <taxon>Alphaproteobacteria</taxon>
        <taxon>Hyphomicrobiales</taxon>
        <taxon>Brucellaceae</taxon>
        <taxon>Brucella/Ochrobactrum group</taxon>
        <taxon>Brucella</taxon>
    </lineage>
</organism>
<reference evidence="1 2" key="1">
    <citation type="submission" date="2020-03" db="EMBL/GenBank/DDBJ databases">
        <title>Whole genome sequencing of clinical and environmental type strains of Ochrobactrum.</title>
        <authorList>
            <person name="Dharne M."/>
        </authorList>
    </citation>
    <scope>NUCLEOTIDE SEQUENCE [LARGE SCALE GENOMIC DNA]</scope>
    <source>
        <strain evidence="1 2">DSM 22292</strain>
    </source>
</reference>
<evidence type="ECO:0000313" key="2">
    <source>
        <dbReference type="Proteomes" id="UP000568486"/>
    </source>
</evidence>
<name>A0ABX1DTB3_9HYPH</name>
<dbReference type="Proteomes" id="UP000568486">
    <property type="component" value="Unassembled WGS sequence"/>
</dbReference>
<evidence type="ECO:0000313" key="1">
    <source>
        <dbReference type="EMBL" id="NKC27748.1"/>
    </source>
</evidence>
<comment type="caution">
    <text evidence="1">The sequence shown here is derived from an EMBL/GenBank/DDBJ whole genome shotgun (WGS) entry which is preliminary data.</text>
</comment>
<accession>A0ABX1DTB3</accession>
<protein>
    <submittedName>
        <fullName evidence="1">Uncharacterized protein</fullName>
    </submittedName>
</protein>
<gene>
    <name evidence="1" type="ORF">HED52_03280</name>
</gene>